<name>A0AA95B5P9_9BACI</name>
<reference evidence="1 2" key="1">
    <citation type="submission" date="2019-08" db="EMBL/GenBank/DDBJ databases">
        <title>Bacillus genomes from the desert of Cuatro Cienegas, Coahuila.</title>
        <authorList>
            <person name="Olmedo-Alvarez G."/>
        </authorList>
    </citation>
    <scope>NUCLEOTIDE SEQUENCE [LARGE SCALE GENOMIC DNA]</scope>
    <source>
        <strain evidence="1 2">CH88_3T</strain>
    </source>
</reference>
<evidence type="ECO:0000313" key="2">
    <source>
        <dbReference type="Proteomes" id="UP000323393"/>
    </source>
</evidence>
<organism evidence="1 2">
    <name type="scientific">Sutcliffiella horikoshii</name>
    <dbReference type="NCBI Taxonomy" id="79883"/>
    <lineage>
        <taxon>Bacteria</taxon>
        <taxon>Bacillati</taxon>
        <taxon>Bacillota</taxon>
        <taxon>Bacilli</taxon>
        <taxon>Bacillales</taxon>
        <taxon>Bacillaceae</taxon>
        <taxon>Sutcliffiella</taxon>
    </lineage>
</organism>
<dbReference type="Proteomes" id="UP000323393">
    <property type="component" value="Unassembled WGS sequence"/>
</dbReference>
<dbReference type="InterPro" id="IPR021130">
    <property type="entry name" value="PRib-ATP_PPHydrolase-like"/>
</dbReference>
<protein>
    <submittedName>
        <fullName evidence="1">Nucleoside triphosphate pyrophosphohydrolase</fullName>
    </submittedName>
</protein>
<dbReference type="Gene3D" id="1.10.287.1080">
    <property type="entry name" value="MazG-like"/>
    <property type="match status" value="1"/>
</dbReference>
<dbReference type="AlphaFoldDB" id="A0AA95B5P9"/>
<dbReference type="CDD" id="cd11532">
    <property type="entry name" value="NTP-PPase_COG4997"/>
    <property type="match status" value="1"/>
</dbReference>
<comment type="caution">
    <text evidence="1">The sequence shown here is derived from an EMBL/GenBank/DDBJ whole genome shotgun (WGS) entry which is preliminary data.</text>
</comment>
<dbReference type="Pfam" id="PF01503">
    <property type="entry name" value="PRA-PH"/>
    <property type="match status" value="1"/>
</dbReference>
<dbReference type="SUPFAM" id="SSF101386">
    <property type="entry name" value="all-alpha NTP pyrophosphatases"/>
    <property type="match status" value="1"/>
</dbReference>
<sequence length="113" mass="13159">MPTYNKLVRDKIPQIIEATGKKFTTEILNDDDYIKHIKQKCYEELDEYCSAQSKEEAVEELADLLEVIHALANYHGFSMEEVEKVRKEKEENRGGFQEKIFLIEVEDGISDES</sequence>
<proteinExistence type="predicted"/>
<dbReference type="RefSeq" id="WP_148966053.1">
    <property type="nucleotide sequence ID" value="NZ_VTEU01000004.1"/>
</dbReference>
<gene>
    <name evidence="1" type="ORF">FZC74_12090</name>
</gene>
<dbReference type="EMBL" id="VTEU01000004">
    <property type="protein sequence ID" value="TYS58539.1"/>
    <property type="molecule type" value="Genomic_DNA"/>
</dbReference>
<evidence type="ECO:0000313" key="1">
    <source>
        <dbReference type="EMBL" id="TYS58539.1"/>
    </source>
</evidence>
<dbReference type="InterPro" id="IPR038735">
    <property type="entry name" value="MSMEG_1276-like_NTP-PPase_dom"/>
</dbReference>
<accession>A0AA95B5P9</accession>